<feature type="region of interest" description="Disordered" evidence="1">
    <location>
        <begin position="103"/>
        <end position="131"/>
    </location>
</feature>
<dbReference type="AlphaFoldDB" id="A0A2G2VB74"/>
<evidence type="ECO:0008006" key="4">
    <source>
        <dbReference type="Google" id="ProtNLM"/>
    </source>
</evidence>
<evidence type="ECO:0000313" key="3">
    <source>
        <dbReference type="Proteomes" id="UP000224567"/>
    </source>
</evidence>
<gene>
    <name evidence="2" type="ORF">CQW23_30155</name>
</gene>
<reference evidence="2 3" key="1">
    <citation type="journal article" date="2017" name="Genome Biol.">
        <title>New reference genome sequences of hot pepper reveal the massive evolution of plant disease-resistance genes by retroduplication.</title>
        <authorList>
            <person name="Kim S."/>
            <person name="Park J."/>
            <person name="Yeom S.I."/>
            <person name="Kim Y.M."/>
            <person name="Seo E."/>
            <person name="Kim K.T."/>
            <person name="Kim M.S."/>
            <person name="Lee J.M."/>
            <person name="Cheong K."/>
            <person name="Shin H.S."/>
            <person name="Kim S.B."/>
            <person name="Han K."/>
            <person name="Lee J."/>
            <person name="Park M."/>
            <person name="Lee H.A."/>
            <person name="Lee H.Y."/>
            <person name="Lee Y."/>
            <person name="Oh S."/>
            <person name="Lee J.H."/>
            <person name="Choi E."/>
            <person name="Choi E."/>
            <person name="Lee S.E."/>
            <person name="Jeon J."/>
            <person name="Kim H."/>
            <person name="Choi G."/>
            <person name="Song H."/>
            <person name="Lee J."/>
            <person name="Lee S.C."/>
            <person name="Kwon J.K."/>
            <person name="Lee H.Y."/>
            <person name="Koo N."/>
            <person name="Hong Y."/>
            <person name="Kim R.W."/>
            <person name="Kang W.H."/>
            <person name="Huh J.H."/>
            <person name="Kang B.C."/>
            <person name="Yang T.J."/>
            <person name="Lee Y.H."/>
            <person name="Bennetzen J.L."/>
            <person name="Choi D."/>
        </authorList>
    </citation>
    <scope>NUCLEOTIDE SEQUENCE [LARGE SCALE GENOMIC DNA]</scope>
    <source>
        <strain evidence="3">cv. PBC81</strain>
    </source>
</reference>
<organism evidence="2 3">
    <name type="scientific">Capsicum baccatum</name>
    <name type="common">Peruvian pepper</name>
    <dbReference type="NCBI Taxonomy" id="33114"/>
    <lineage>
        <taxon>Eukaryota</taxon>
        <taxon>Viridiplantae</taxon>
        <taxon>Streptophyta</taxon>
        <taxon>Embryophyta</taxon>
        <taxon>Tracheophyta</taxon>
        <taxon>Spermatophyta</taxon>
        <taxon>Magnoliopsida</taxon>
        <taxon>eudicotyledons</taxon>
        <taxon>Gunneridae</taxon>
        <taxon>Pentapetalae</taxon>
        <taxon>asterids</taxon>
        <taxon>lamiids</taxon>
        <taxon>Solanales</taxon>
        <taxon>Solanaceae</taxon>
        <taxon>Solanoideae</taxon>
        <taxon>Capsiceae</taxon>
        <taxon>Capsicum</taxon>
    </lineage>
</organism>
<proteinExistence type="predicted"/>
<dbReference type="Proteomes" id="UP000224567">
    <property type="component" value="Unassembled WGS sequence"/>
</dbReference>
<keyword evidence="3" id="KW-1185">Reference proteome</keyword>
<sequence length="131" mass="15073">MRTILKSQNFWDLVEIEFVDPDEGDRLRNNKKKDAKVLVFIQQAVHDSIFSRIVAATTSKQAWSILQKEFQVAKIEESKDLSVFSFDELMESLYAHKARLNRSTENNEEKTFQVKDGTTKYGENNGPASRG</sequence>
<protein>
    <recommendedName>
        <fullName evidence="4">UBN2 domain-containing protein</fullName>
    </recommendedName>
</protein>
<evidence type="ECO:0000313" key="2">
    <source>
        <dbReference type="EMBL" id="PHT30226.1"/>
    </source>
</evidence>
<dbReference type="OrthoDB" id="8063676at2759"/>
<evidence type="ECO:0000256" key="1">
    <source>
        <dbReference type="SAM" id="MobiDB-lite"/>
    </source>
</evidence>
<dbReference type="Pfam" id="PF14223">
    <property type="entry name" value="Retrotran_gag_2"/>
    <property type="match status" value="1"/>
</dbReference>
<dbReference type="EMBL" id="MLFT02000048">
    <property type="protein sequence ID" value="PHT30226.1"/>
    <property type="molecule type" value="Genomic_DNA"/>
</dbReference>
<reference evidence="3" key="2">
    <citation type="journal article" date="2017" name="J. Anim. Genet.">
        <title>Multiple reference genome sequences of hot pepper reveal the massive evolution of plant disease resistance genes by retroduplication.</title>
        <authorList>
            <person name="Kim S."/>
            <person name="Park J."/>
            <person name="Yeom S.-I."/>
            <person name="Kim Y.-M."/>
            <person name="Seo E."/>
            <person name="Kim K.-T."/>
            <person name="Kim M.-S."/>
            <person name="Lee J.M."/>
            <person name="Cheong K."/>
            <person name="Shin H.-S."/>
            <person name="Kim S.-B."/>
            <person name="Han K."/>
            <person name="Lee J."/>
            <person name="Park M."/>
            <person name="Lee H.-A."/>
            <person name="Lee H.-Y."/>
            <person name="Lee Y."/>
            <person name="Oh S."/>
            <person name="Lee J.H."/>
            <person name="Choi E."/>
            <person name="Choi E."/>
            <person name="Lee S.E."/>
            <person name="Jeon J."/>
            <person name="Kim H."/>
            <person name="Choi G."/>
            <person name="Song H."/>
            <person name="Lee J."/>
            <person name="Lee S.-C."/>
            <person name="Kwon J.-K."/>
            <person name="Lee H.-Y."/>
            <person name="Koo N."/>
            <person name="Hong Y."/>
            <person name="Kim R.W."/>
            <person name="Kang W.-H."/>
            <person name="Huh J.H."/>
            <person name="Kang B.-C."/>
            <person name="Yang T.-J."/>
            <person name="Lee Y.-H."/>
            <person name="Bennetzen J.L."/>
            <person name="Choi D."/>
        </authorList>
    </citation>
    <scope>NUCLEOTIDE SEQUENCE [LARGE SCALE GENOMIC DNA]</scope>
    <source>
        <strain evidence="3">cv. PBC81</strain>
    </source>
</reference>
<name>A0A2G2VB74_CAPBA</name>
<accession>A0A2G2VB74</accession>
<comment type="caution">
    <text evidence="2">The sequence shown here is derived from an EMBL/GenBank/DDBJ whole genome shotgun (WGS) entry which is preliminary data.</text>
</comment>